<keyword evidence="6" id="KW-0963">Cytoplasm</keyword>
<dbReference type="InterPro" id="IPR019191">
    <property type="entry name" value="Essential_protein_Yae1_N"/>
</dbReference>
<keyword evidence="11" id="KW-1185">Reference proteome</keyword>
<gene>
    <name evidence="10" type="ORF">K7432_013207</name>
</gene>
<evidence type="ECO:0000256" key="1">
    <source>
        <dbReference type="ARBA" id="ARBA00004123"/>
    </source>
</evidence>
<dbReference type="Pfam" id="PF09811">
    <property type="entry name" value="Yae1_N"/>
    <property type="match status" value="1"/>
</dbReference>
<evidence type="ECO:0000256" key="8">
    <source>
        <dbReference type="SAM" id="MobiDB-lite"/>
    </source>
</evidence>
<feature type="region of interest" description="Disordered" evidence="8">
    <location>
        <begin position="117"/>
        <end position="184"/>
    </location>
</feature>
<comment type="caution">
    <text evidence="10">The sequence shown here is derived from an EMBL/GenBank/DDBJ whole genome shotgun (WGS) entry which is preliminary data.</text>
</comment>
<dbReference type="InterPro" id="IPR038881">
    <property type="entry name" value="Yae1-like"/>
</dbReference>
<comment type="similarity">
    <text evidence="3">Belongs to the YAE1 family.</text>
</comment>
<keyword evidence="7" id="KW-0539">Nucleus</keyword>
<reference evidence="10 11" key="1">
    <citation type="submission" date="2023-04" db="EMBL/GenBank/DDBJ databases">
        <title>Genome of Basidiobolus ranarum AG-B5.</title>
        <authorList>
            <person name="Stajich J.E."/>
            <person name="Carter-House D."/>
            <person name="Gryganskyi A."/>
        </authorList>
    </citation>
    <scope>NUCLEOTIDE SEQUENCE [LARGE SCALE GENOMIC DNA]</scope>
    <source>
        <strain evidence="10 11">AG-B5</strain>
    </source>
</reference>
<evidence type="ECO:0000259" key="9">
    <source>
        <dbReference type="Pfam" id="PF09811"/>
    </source>
</evidence>
<evidence type="ECO:0000256" key="2">
    <source>
        <dbReference type="ARBA" id="ARBA00004496"/>
    </source>
</evidence>
<dbReference type="PANTHER" id="PTHR18829:SF0">
    <property type="entry name" value="PROTEIN YAE1 HOMOLOG"/>
    <property type="match status" value="1"/>
</dbReference>
<evidence type="ECO:0000313" key="10">
    <source>
        <dbReference type="EMBL" id="KAK9694983.1"/>
    </source>
</evidence>
<proteinExistence type="inferred from homology"/>
<name>A0ABR2VRL3_9FUNG</name>
<evidence type="ECO:0000313" key="11">
    <source>
        <dbReference type="Proteomes" id="UP001479436"/>
    </source>
</evidence>
<evidence type="ECO:0000256" key="7">
    <source>
        <dbReference type="ARBA" id="ARBA00023242"/>
    </source>
</evidence>
<accession>A0ABR2VRL3</accession>
<evidence type="ECO:0000256" key="6">
    <source>
        <dbReference type="ARBA" id="ARBA00022490"/>
    </source>
</evidence>
<evidence type="ECO:0000256" key="3">
    <source>
        <dbReference type="ARBA" id="ARBA00007096"/>
    </source>
</evidence>
<dbReference type="EMBL" id="JASJQH010008138">
    <property type="protein sequence ID" value="KAK9694983.1"/>
    <property type="molecule type" value="Genomic_DNA"/>
</dbReference>
<sequence length="218" mass="25072">MSSPQEDVWALDRSDIEYERLIAEREWSRLNENFGNEGYKEGLSEGKDQTIESCFGDGFTEGGKYGLRMGELRGWLSTLLLTANGLNLEKTKLEEIKKLREELRQFKSDKMFSTQYFRKEGNIPQSEKTKDQSCSQDSDLESHCQKDDSPDSRTQTELDSNDDVDSSHQEKSQNNLENLPTNIPYANTFHDKLPAEIVREYEDKVSKLINSLNINISL</sequence>
<evidence type="ECO:0000256" key="5">
    <source>
        <dbReference type="ARBA" id="ARBA00018400"/>
    </source>
</evidence>
<feature type="compositionally biased region" description="Basic and acidic residues" evidence="8">
    <location>
        <begin position="140"/>
        <end position="156"/>
    </location>
</feature>
<feature type="compositionally biased region" description="Basic and acidic residues" evidence="8">
    <location>
        <begin position="117"/>
        <end position="131"/>
    </location>
</feature>
<comment type="subcellular location">
    <subcellularLocation>
        <location evidence="2">Cytoplasm</location>
    </subcellularLocation>
    <subcellularLocation>
        <location evidence="1">Nucleus</location>
    </subcellularLocation>
</comment>
<evidence type="ECO:0000256" key="4">
    <source>
        <dbReference type="ARBA" id="ARBA00017286"/>
    </source>
</evidence>
<dbReference type="Proteomes" id="UP001479436">
    <property type="component" value="Unassembled WGS sequence"/>
</dbReference>
<dbReference type="PANTHER" id="PTHR18829">
    <property type="entry name" value="PROTEIN YAE1 HOMOLOG"/>
    <property type="match status" value="1"/>
</dbReference>
<feature type="domain" description="Essential protein Yae1 N-terminal" evidence="9">
    <location>
        <begin position="38"/>
        <end position="76"/>
    </location>
</feature>
<organism evidence="10 11">
    <name type="scientific">Basidiobolus ranarum</name>
    <dbReference type="NCBI Taxonomy" id="34480"/>
    <lineage>
        <taxon>Eukaryota</taxon>
        <taxon>Fungi</taxon>
        <taxon>Fungi incertae sedis</taxon>
        <taxon>Zoopagomycota</taxon>
        <taxon>Entomophthoromycotina</taxon>
        <taxon>Basidiobolomycetes</taxon>
        <taxon>Basidiobolales</taxon>
        <taxon>Basidiobolaceae</taxon>
        <taxon>Basidiobolus</taxon>
    </lineage>
</organism>
<feature type="compositionally biased region" description="Polar residues" evidence="8">
    <location>
        <begin position="172"/>
        <end position="184"/>
    </location>
</feature>
<protein>
    <recommendedName>
        <fullName evidence="5">Protein YAE1</fullName>
    </recommendedName>
    <alternativeName>
        <fullName evidence="4">Protein yae1</fullName>
    </alternativeName>
</protein>